<gene>
    <name evidence="1" type="ORF">OWV82_007153</name>
</gene>
<organism evidence="1 2">
    <name type="scientific">Melia azedarach</name>
    <name type="common">Chinaberry tree</name>
    <dbReference type="NCBI Taxonomy" id="155640"/>
    <lineage>
        <taxon>Eukaryota</taxon>
        <taxon>Viridiplantae</taxon>
        <taxon>Streptophyta</taxon>
        <taxon>Embryophyta</taxon>
        <taxon>Tracheophyta</taxon>
        <taxon>Spermatophyta</taxon>
        <taxon>Magnoliopsida</taxon>
        <taxon>eudicotyledons</taxon>
        <taxon>Gunneridae</taxon>
        <taxon>Pentapetalae</taxon>
        <taxon>rosids</taxon>
        <taxon>malvids</taxon>
        <taxon>Sapindales</taxon>
        <taxon>Meliaceae</taxon>
        <taxon>Melia</taxon>
    </lineage>
</organism>
<accession>A0ACC1YJ58</accession>
<evidence type="ECO:0000313" key="1">
    <source>
        <dbReference type="EMBL" id="KAJ4723831.1"/>
    </source>
</evidence>
<proteinExistence type="predicted"/>
<evidence type="ECO:0000313" key="2">
    <source>
        <dbReference type="Proteomes" id="UP001164539"/>
    </source>
</evidence>
<protein>
    <submittedName>
        <fullName evidence="1">Caffeic acid O-methyltransferase</fullName>
    </submittedName>
</protein>
<comment type="caution">
    <text evidence="1">The sequence shown here is derived from an EMBL/GenBank/DDBJ whole genome shotgun (WGS) entry which is preliminary data.</text>
</comment>
<dbReference type="EMBL" id="CM051396">
    <property type="protein sequence ID" value="KAJ4723831.1"/>
    <property type="molecule type" value="Genomic_DNA"/>
</dbReference>
<sequence>MDSRREEEVEDYGQYAMQIVSASVLPMVLKAAVELGVLDVIEKSGPGALLSSEQISAQLVTENQPETPLILDRILRLLASYSILTGSLTTDDDDNHVHMVYGLAPVAKYFLSNREAGSLTLLLQLIQHKTIVNMWHHLKDAVLEGGLPFDKAYGMSAVEYVGKDAKFCEIFKGSMKDFNPLFMQRILEIYKGFGGLKSLVDVGGGDGSLLNLIISKYPAIVKAINYDLAQVIEKSPPYPGIEHVVGDMFTHIPEAEAIFMKWMLHSWDDKHCVKILKNCYAALPVNGKVIAVDMVIPEVPEDTLAVKSMFQFDLFMMNMNPSGKERTKREFESLAKSAGFSHLRVPCHAYNFSVIEFYKTSFSGLILT</sequence>
<dbReference type="Proteomes" id="UP001164539">
    <property type="component" value="Chromosome 3"/>
</dbReference>
<reference evidence="1 2" key="1">
    <citation type="journal article" date="2023" name="Science">
        <title>Complex scaffold remodeling in plant triterpene biosynthesis.</title>
        <authorList>
            <person name="De La Pena R."/>
            <person name="Hodgson H."/>
            <person name="Liu J.C."/>
            <person name="Stephenson M.J."/>
            <person name="Martin A.C."/>
            <person name="Owen C."/>
            <person name="Harkess A."/>
            <person name="Leebens-Mack J."/>
            <person name="Jimenez L.E."/>
            <person name="Osbourn A."/>
            <person name="Sattely E.S."/>
        </authorList>
    </citation>
    <scope>NUCLEOTIDE SEQUENCE [LARGE SCALE GENOMIC DNA]</scope>
    <source>
        <strain evidence="2">cv. JPN11</strain>
        <tissue evidence="1">Leaf</tissue>
    </source>
</reference>
<name>A0ACC1YJ58_MELAZ</name>
<keyword evidence="2" id="KW-1185">Reference proteome</keyword>